<reference evidence="3" key="1">
    <citation type="submission" date="2022-08" db="EMBL/GenBank/DDBJ databases">
        <authorList>
            <person name="Deng Y."/>
            <person name="Han X.-F."/>
            <person name="Zhang Y.-Q."/>
        </authorList>
    </citation>
    <scope>NUCLEOTIDE SEQUENCE</scope>
    <source>
        <strain evidence="3">CPCC 203407</strain>
    </source>
</reference>
<protein>
    <submittedName>
        <fullName evidence="3">Amidase</fullName>
    </submittedName>
</protein>
<evidence type="ECO:0000313" key="4">
    <source>
        <dbReference type="Proteomes" id="UP001165587"/>
    </source>
</evidence>
<proteinExistence type="inferred from homology"/>
<keyword evidence="4" id="KW-1185">Reference proteome</keyword>
<comment type="caution">
    <text evidence="3">The sequence shown here is derived from an EMBL/GenBank/DDBJ whole genome shotgun (WGS) entry which is preliminary data.</text>
</comment>
<evidence type="ECO:0000259" key="2">
    <source>
        <dbReference type="Pfam" id="PF01425"/>
    </source>
</evidence>
<dbReference type="PROSITE" id="PS00571">
    <property type="entry name" value="AMIDASES"/>
    <property type="match status" value="1"/>
</dbReference>
<dbReference type="Pfam" id="PF01425">
    <property type="entry name" value="Amidase"/>
    <property type="match status" value="1"/>
</dbReference>
<dbReference type="InterPro" id="IPR036928">
    <property type="entry name" value="AS_sf"/>
</dbReference>
<dbReference type="PANTHER" id="PTHR11895:SF7">
    <property type="entry name" value="GLUTAMYL-TRNA(GLN) AMIDOTRANSFERASE SUBUNIT A, MITOCHONDRIAL"/>
    <property type="match status" value="1"/>
</dbReference>
<accession>A0AA42BV01</accession>
<feature type="domain" description="Amidase" evidence="2">
    <location>
        <begin position="28"/>
        <end position="468"/>
    </location>
</feature>
<dbReference type="AlphaFoldDB" id="A0AA42BV01"/>
<dbReference type="EMBL" id="JANLCK010000006">
    <property type="protein sequence ID" value="MCS5726711.1"/>
    <property type="molecule type" value="Genomic_DNA"/>
</dbReference>
<dbReference type="Gene3D" id="3.90.1300.10">
    <property type="entry name" value="Amidase signature (AS) domain"/>
    <property type="match status" value="1"/>
</dbReference>
<dbReference type="GO" id="GO:0003824">
    <property type="term" value="F:catalytic activity"/>
    <property type="evidence" value="ECO:0007669"/>
    <property type="project" value="InterPro"/>
</dbReference>
<dbReference type="Proteomes" id="UP001165587">
    <property type="component" value="Unassembled WGS sequence"/>
</dbReference>
<name>A0AA42BV01_9MICO</name>
<dbReference type="RefSeq" id="WP_259529410.1">
    <property type="nucleotide sequence ID" value="NZ_JANLCK010000006.1"/>
</dbReference>
<dbReference type="PANTHER" id="PTHR11895">
    <property type="entry name" value="TRANSAMIDASE"/>
    <property type="match status" value="1"/>
</dbReference>
<sequence length="488" mass="49686">MSESSALLALDATGQAEAVRSGLVTARELLSLSLARIEEADAAVNAVVFVDEDAAERAGAPAGAGSEAAPFAGVPILLKDLGAAAVGHPDHQGSVARKDAGCSFDHDSAVVRRLRAGGFVPIGRTNSAEFGLHSETRNLAYGLTRNPWDVSRSAGGSSGGSAAAVAAGMTALAQGTDGGGSLRNPAAHCGLVALKVSRGTISGAPGGESLYGISQTGVLTRSVRDARAVLALLAGREPGDAVVSPGLVRGGPSAGAALGAAHEAAHGAAARPLRIGVLDHDPGGVYDVSPEIRSAVLETAGLLEGLGHVVEPAWPAAMFVDDFAERWFAALLPFAKVARDRAAAAAEAAGATARFDPITEHWAALAASQTSAEHVEAMGWFDGFRRRVQSWWQEFDVLLCPVLPLQPQPAGQFADGADGIAESIRILRFTPQANMTGLPAVSVPAGFAGGVPVGVQLVGAYGADLQLLDLAESLEEARPWRTSVLAPA</sequence>
<comment type="similarity">
    <text evidence="1">Belongs to the amidase family.</text>
</comment>
<dbReference type="InterPro" id="IPR020556">
    <property type="entry name" value="Amidase_CS"/>
</dbReference>
<organism evidence="3 4">
    <name type="scientific">Herbiconiux oxytropis</name>
    <dbReference type="NCBI Taxonomy" id="2970915"/>
    <lineage>
        <taxon>Bacteria</taxon>
        <taxon>Bacillati</taxon>
        <taxon>Actinomycetota</taxon>
        <taxon>Actinomycetes</taxon>
        <taxon>Micrococcales</taxon>
        <taxon>Microbacteriaceae</taxon>
        <taxon>Herbiconiux</taxon>
    </lineage>
</organism>
<evidence type="ECO:0000313" key="3">
    <source>
        <dbReference type="EMBL" id="MCS5726711.1"/>
    </source>
</evidence>
<evidence type="ECO:0000256" key="1">
    <source>
        <dbReference type="ARBA" id="ARBA00009199"/>
    </source>
</evidence>
<dbReference type="SUPFAM" id="SSF75304">
    <property type="entry name" value="Amidase signature (AS) enzymes"/>
    <property type="match status" value="1"/>
</dbReference>
<dbReference type="InterPro" id="IPR023631">
    <property type="entry name" value="Amidase_dom"/>
</dbReference>
<gene>
    <name evidence="3" type="ORF">N1028_12485</name>
</gene>
<dbReference type="InterPro" id="IPR000120">
    <property type="entry name" value="Amidase"/>
</dbReference>